<organism evidence="3">
    <name type="scientific">uncultured bacterium</name>
    <name type="common">gcode 4</name>
    <dbReference type="NCBI Taxonomy" id="1234023"/>
    <lineage>
        <taxon>Bacteria</taxon>
        <taxon>environmental samples</taxon>
    </lineage>
</organism>
<feature type="binding site" evidence="2">
    <location>
        <position position="25"/>
    </location>
    <ligand>
        <name>substrate</name>
    </ligand>
</feature>
<dbReference type="Pfam" id="PF01255">
    <property type="entry name" value="Prenyltransf"/>
    <property type="match status" value="1"/>
</dbReference>
<sequence length="224" mass="26445">MHLWFIMDGNRRWAKQHMLQTLLGHKEGSTRLEEMVELCFTEKIEYCSFWALAKKNIENRNKEELDYLYRLFFESMENLLPKLLKKGIKFEWVGNPEILPIHVVELLEDAREKAKNGTEMIFILAIGYGGQDEVIRGIKNFLQQGGDIRSLDENSFLPFLDTGRFPTPDLIIRTGGDSRHSGYFLYQSEYSEYYFTPTLWPDFKEEEFYKALETLKDAKRNFGK</sequence>
<dbReference type="EMBL" id="AMFJ01034441">
    <property type="protein sequence ID" value="EKD29333.1"/>
    <property type="molecule type" value="Genomic_DNA"/>
</dbReference>
<dbReference type="HAMAP" id="MF_01139">
    <property type="entry name" value="ISPT"/>
    <property type="match status" value="1"/>
</dbReference>
<feature type="binding site" evidence="2">
    <location>
        <begin position="9"/>
        <end position="12"/>
    </location>
    <ligand>
        <name>substrate</name>
    </ligand>
</feature>
<dbReference type="AlphaFoldDB" id="K1YA69"/>
<dbReference type="PANTHER" id="PTHR10291">
    <property type="entry name" value="DEHYDRODOLICHYL DIPHOSPHATE SYNTHASE FAMILY MEMBER"/>
    <property type="match status" value="1"/>
</dbReference>
<protein>
    <recommendedName>
        <fullName evidence="2">Isoprenyl transferase</fullName>
        <ecNumber evidence="2">2.5.1.-</ecNumber>
    </recommendedName>
</protein>
<dbReference type="PANTHER" id="PTHR10291:SF0">
    <property type="entry name" value="DEHYDRODOLICHYL DIPHOSPHATE SYNTHASE 2"/>
    <property type="match status" value="1"/>
</dbReference>
<name>K1YA69_9BACT</name>
<feature type="active site" description="Proton acceptor" evidence="2">
    <location>
        <position position="56"/>
    </location>
</feature>
<dbReference type="EC" id="2.5.1.-" evidence="2"/>
<comment type="caution">
    <text evidence="3">The sequence shown here is derived from an EMBL/GenBank/DDBJ whole genome shotgun (WGS) entry which is preliminary data.</text>
</comment>
<comment type="cofactor">
    <cofactor evidence="2">
        <name>Mg(2+)</name>
        <dbReference type="ChEBI" id="CHEBI:18420"/>
    </cofactor>
    <text evidence="2">Binds 2 magnesium ions per subunit.</text>
</comment>
<dbReference type="PROSITE" id="PS01066">
    <property type="entry name" value="UPP_SYNTHASE"/>
    <property type="match status" value="1"/>
</dbReference>
<reference evidence="3" key="1">
    <citation type="journal article" date="2012" name="Science">
        <title>Fermentation, hydrogen, and sulfur metabolism in multiple uncultivated bacterial phyla.</title>
        <authorList>
            <person name="Wrighton K.C."/>
            <person name="Thomas B.C."/>
            <person name="Sharon I."/>
            <person name="Miller C.S."/>
            <person name="Castelle C.J."/>
            <person name="VerBerkmoes N.C."/>
            <person name="Wilkins M.J."/>
            <person name="Hettich R.L."/>
            <person name="Lipton M.S."/>
            <person name="Williams K.H."/>
            <person name="Long P.E."/>
            <person name="Banfield J.F."/>
        </authorList>
    </citation>
    <scope>NUCLEOTIDE SEQUENCE [LARGE SCALE GENOMIC DNA]</scope>
</reference>
<feature type="active site" evidence="2">
    <location>
        <position position="8"/>
    </location>
</feature>
<keyword evidence="2" id="KW-0460">Magnesium</keyword>
<evidence type="ECO:0000313" key="3">
    <source>
        <dbReference type="EMBL" id="EKD29333.1"/>
    </source>
</evidence>
<comment type="caution">
    <text evidence="2">Lacks conserved residue(s) required for the propagation of feature annotation.</text>
</comment>
<evidence type="ECO:0000256" key="1">
    <source>
        <dbReference type="ARBA" id="ARBA00022679"/>
    </source>
</evidence>
<dbReference type="GO" id="GO:0016094">
    <property type="term" value="P:polyprenol biosynthetic process"/>
    <property type="evidence" value="ECO:0007669"/>
    <property type="project" value="TreeGrafter"/>
</dbReference>
<feature type="binding site" evidence="2">
    <location>
        <position position="173"/>
    </location>
    <ligand>
        <name>substrate</name>
    </ligand>
</feature>
<comment type="subunit">
    <text evidence="2">Homodimer.</text>
</comment>
<dbReference type="InterPro" id="IPR036424">
    <property type="entry name" value="UPP_synth-like_sf"/>
</dbReference>
<dbReference type="SUPFAM" id="SSF64005">
    <property type="entry name" value="Undecaprenyl diphosphate synthase"/>
    <property type="match status" value="1"/>
</dbReference>
<dbReference type="Gene3D" id="3.40.1180.10">
    <property type="entry name" value="Decaprenyl diphosphate synthase-like"/>
    <property type="match status" value="1"/>
</dbReference>
<comment type="similarity">
    <text evidence="2">Belongs to the UPP synthase family.</text>
</comment>
<dbReference type="NCBIfam" id="TIGR00055">
    <property type="entry name" value="uppS"/>
    <property type="match status" value="1"/>
</dbReference>
<dbReference type="InterPro" id="IPR018520">
    <property type="entry name" value="UPP_synth-like_CS"/>
</dbReference>
<keyword evidence="1 2" id="KW-0808">Transferase</keyword>
<dbReference type="InterPro" id="IPR001441">
    <property type="entry name" value="UPP_synth-like"/>
</dbReference>
<evidence type="ECO:0000256" key="2">
    <source>
        <dbReference type="HAMAP-Rule" id="MF_01139"/>
    </source>
</evidence>
<proteinExistence type="inferred from homology"/>
<feature type="binding site" evidence="2">
    <location>
        <position position="60"/>
    </location>
    <ligand>
        <name>substrate</name>
    </ligand>
</feature>
<keyword evidence="2" id="KW-0479">Metal-binding</keyword>
<dbReference type="GO" id="GO:0000287">
    <property type="term" value="F:magnesium ion binding"/>
    <property type="evidence" value="ECO:0007669"/>
    <property type="project" value="UniProtKB-UniRule"/>
</dbReference>
<dbReference type="CDD" id="cd00475">
    <property type="entry name" value="Cis_IPPS"/>
    <property type="match status" value="1"/>
</dbReference>
<feature type="binding site" evidence="2">
    <location>
        <position position="192"/>
    </location>
    <ligand>
        <name>Mg(2+)</name>
        <dbReference type="ChEBI" id="CHEBI:18420"/>
    </ligand>
</feature>
<comment type="function">
    <text evidence="2">Catalyzes the condensation of isopentenyl diphosphate (IPP) with allylic pyrophosphates generating different type of terpenoids.</text>
</comment>
<dbReference type="GO" id="GO:0045547">
    <property type="term" value="F:ditrans,polycis-polyprenyl diphosphate synthase [(2E,6E)-farnesyl diphosphate specific] activity"/>
    <property type="evidence" value="ECO:0007669"/>
    <property type="project" value="TreeGrafter"/>
</dbReference>
<accession>K1YA69</accession>
<feature type="binding site" evidence="2">
    <location>
        <position position="13"/>
    </location>
    <ligand>
        <name>substrate</name>
    </ligand>
</feature>
<feature type="binding site" evidence="2">
    <location>
        <begin position="179"/>
        <end position="181"/>
    </location>
    <ligand>
        <name>substrate</name>
    </ligand>
</feature>
<feature type="binding site" evidence="2">
    <location>
        <position position="8"/>
    </location>
    <ligand>
        <name>Mg(2+)</name>
        <dbReference type="ChEBI" id="CHEBI:18420"/>
    </ligand>
</feature>
<gene>
    <name evidence="3" type="primary">uppS</name>
    <name evidence="3" type="ORF">ACD_78C00441G0005</name>
</gene>